<protein>
    <recommendedName>
        <fullName evidence="4">G domain-containing protein</fullName>
    </recommendedName>
</protein>
<keyword evidence="3" id="KW-1185">Reference proteome</keyword>
<evidence type="ECO:0000313" key="2">
    <source>
        <dbReference type="EMBL" id="KAL3691200.1"/>
    </source>
</evidence>
<proteinExistence type="predicted"/>
<sequence>MGTDLRARYKELASGNVFHKTLRILIIGRPNTGKSTLVKRMMGLPPGKGPESGKSADPGAAGRHAQDVNREWSHPDLPLKIHECDAFMKGPASAPADGETYSEGTIDLLRRFLRRRDSQKAGADPQQQPVPAEGRLETVKKFLKLAAQGGTANDSTASGVSELRKFLTNRQQRSDFAEHVHLVVYVASVLDEKLKDQAPILEEISSHESVPILLAVIQSERDNNDEAYAKNIQPYLPELLERVPDRNKVIENVVKVDLNETDSLAKLSAKIQSHLASEELQSAWAAAQAVDIQEKIRLSAREIVGYKEAAILCSPAGLIPGPHQTIMAGLLVGLSRALCKIWGVPPSFKRSLRSNLASEEVFTKQLNLLLEKLATMGTATGASPFAAAAAKAAVPAASRVLATSVVASISQSLSVSITPVALAAAAVGWVYASRNDASHSMLAMVSLGVMVVGAICYVKERYDPAEWNLRRGKDEYDRFIQEFLTVYGEEWKQSIGHRHAISDVFNPEKDREQVVQQLIEYFDEIRASSRHEKMHKVGLLDSDHLCMQSVV</sequence>
<evidence type="ECO:0008006" key="4">
    <source>
        <dbReference type="Google" id="ProtNLM"/>
    </source>
</evidence>
<dbReference type="InterPro" id="IPR027417">
    <property type="entry name" value="P-loop_NTPase"/>
</dbReference>
<dbReference type="SUPFAM" id="SSF52540">
    <property type="entry name" value="P-loop containing nucleoside triphosphate hydrolases"/>
    <property type="match status" value="1"/>
</dbReference>
<name>A0ABD3HHU6_9MARC</name>
<comment type="caution">
    <text evidence="2">The sequence shown here is derived from an EMBL/GenBank/DDBJ whole genome shotgun (WGS) entry which is preliminary data.</text>
</comment>
<dbReference type="Proteomes" id="UP001633002">
    <property type="component" value="Unassembled WGS sequence"/>
</dbReference>
<accession>A0ABD3HHU6</accession>
<dbReference type="AlphaFoldDB" id="A0ABD3HHU6"/>
<evidence type="ECO:0000313" key="3">
    <source>
        <dbReference type="Proteomes" id="UP001633002"/>
    </source>
</evidence>
<evidence type="ECO:0000256" key="1">
    <source>
        <dbReference type="SAM" id="MobiDB-lite"/>
    </source>
</evidence>
<organism evidence="2 3">
    <name type="scientific">Riccia sorocarpa</name>
    <dbReference type="NCBI Taxonomy" id="122646"/>
    <lineage>
        <taxon>Eukaryota</taxon>
        <taxon>Viridiplantae</taxon>
        <taxon>Streptophyta</taxon>
        <taxon>Embryophyta</taxon>
        <taxon>Marchantiophyta</taxon>
        <taxon>Marchantiopsida</taxon>
        <taxon>Marchantiidae</taxon>
        <taxon>Marchantiales</taxon>
        <taxon>Ricciaceae</taxon>
        <taxon>Riccia</taxon>
    </lineage>
</organism>
<dbReference type="EMBL" id="JBJQOH010000003">
    <property type="protein sequence ID" value="KAL3691200.1"/>
    <property type="molecule type" value="Genomic_DNA"/>
</dbReference>
<feature type="region of interest" description="Disordered" evidence="1">
    <location>
        <begin position="43"/>
        <end position="67"/>
    </location>
</feature>
<dbReference type="Gene3D" id="3.40.50.300">
    <property type="entry name" value="P-loop containing nucleotide triphosphate hydrolases"/>
    <property type="match status" value="1"/>
</dbReference>
<gene>
    <name evidence="2" type="ORF">R1sor_004851</name>
</gene>
<reference evidence="2 3" key="1">
    <citation type="submission" date="2024-09" db="EMBL/GenBank/DDBJ databases">
        <title>Chromosome-scale assembly of Riccia sorocarpa.</title>
        <authorList>
            <person name="Paukszto L."/>
        </authorList>
    </citation>
    <scope>NUCLEOTIDE SEQUENCE [LARGE SCALE GENOMIC DNA]</scope>
    <source>
        <strain evidence="2">LP-2024</strain>
        <tissue evidence="2">Aerial parts of the thallus</tissue>
    </source>
</reference>